<dbReference type="GO" id="GO:0004715">
    <property type="term" value="F:non-membrane spanning protein tyrosine kinase activity"/>
    <property type="evidence" value="ECO:0007669"/>
    <property type="project" value="UniProtKB-EC"/>
</dbReference>
<proteinExistence type="inferred from homology"/>
<dbReference type="PROSITE" id="PS50002">
    <property type="entry name" value="SH3"/>
    <property type="match status" value="1"/>
</dbReference>
<keyword evidence="3 9" id="KW-0547">Nucleotide-binding</keyword>
<dbReference type="InterPro" id="IPR001452">
    <property type="entry name" value="SH3_domain"/>
</dbReference>
<evidence type="ECO:0000256" key="3">
    <source>
        <dbReference type="ARBA" id="ARBA00022741"/>
    </source>
</evidence>
<keyword evidence="1 8" id="KW-0728">SH3 domain</keyword>
<dbReference type="InterPro" id="IPR036860">
    <property type="entry name" value="SH2_dom_sf"/>
</dbReference>
<dbReference type="EMBL" id="LIAE01006689">
    <property type="protein sequence ID" value="PAV86257.1"/>
    <property type="molecule type" value="Genomic_DNA"/>
</dbReference>
<evidence type="ECO:0000256" key="4">
    <source>
        <dbReference type="ARBA" id="ARBA00022777"/>
    </source>
</evidence>
<dbReference type="Pfam" id="PF07714">
    <property type="entry name" value="PK_Tyr_Ser-Thr"/>
    <property type="match status" value="1"/>
</dbReference>
<dbReference type="GO" id="GO:0005524">
    <property type="term" value="F:ATP binding"/>
    <property type="evidence" value="ECO:0007669"/>
    <property type="project" value="UniProtKB-KW"/>
</dbReference>
<dbReference type="PANTHER" id="PTHR24418">
    <property type="entry name" value="TYROSINE-PROTEIN KINASE"/>
    <property type="match status" value="1"/>
</dbReference>
<dbReference type="PROSITE" id="PS50001">
    <property type="entry name" value="SH2"/>
    <property type="match status" value="2"/>
</dbReference>
<feature type="domain" description="SH2" evidence="11">
    <location>
        <begin position="599"/>
        <end position="696"/>
    </location>
</feature>
<evidence type="ECO:0000259" key="13">
    <source>
        <dbReference type="PROSITE" id="PS50011"/>
    </source>
</evidence>
<evidence type="ECO:0000256" key="1">
    <source>
        <dbReference type="ARBA" id="ARBA00022443"/>
    </source>
</evidence>
<dbReference type="SUPFAM" id="SSF50044">
    <property type="entry name" value="SH3-domain"/>
    <property type="match status" value="2"/>
</dbReference>
<feature type="region of interest" description="Disordered" evidence="10">
    <location>
        <begin position="45"/>
        <end position="113"/>
    </location>
</feature>
<dbReference type="Gene3D" id="1.10.510.10">
    <property type="entry name" value="Transferase(Phosphotransferase) domain 1"/>
    <property type="match status" value="1"/>
</dbReference>
<comment type="caution">
    <text evidence="14">The sequence shown here is derived from an EMBL/GenBank/DDBJ whole genome shotgun (WGS) entry which is preliminary data.</text>
</comment>
<dbReference type="EC" id="2.7.10.2" evidence="9"/>
<evidence type="ECO:0000313" key="14">
    <source>
        <dbReference type="EMBL" id="PAV86257.1"/>
    </source>
</evidence>
<organism evidence="14 15">
    <name type="scientific">Diploscapter pachys</name>
    <dbReference type="NCBI Taxonomy" id="2018661"/>
    <lineage>
        <taxon>Eukaryota</taxon>
        <taxon>Metazoa</taxon>
        <taxon>Ecdysozoa</taxon>
        <taxon>Nematoda</taxon>
        <taxon>Chromadorea</taxon>
        <taxon>Rhabditida</taxon>
        <taxon>Rhabditina</taxon>
        <taxon>Rhabditomorpha</taxon>
        <taxon>Rhabditoidea</taxon>
        <taxon>Rhabditidae</taxon>
        <taxon>Diploscapter</taxon>
    </lineage>
</organism>
<evidence type="ECO:0000256" key="8">
    <source>
        <dbReference type="PROSITE-ProRule" id="PRU00192"/>
    </source>
</evidence>
<dbReference type="AlphaFoldDB" id="A0A2A2LJN9"/>
<evidence type="ECO:0000256" key="6">
    <source>
        <dbReference type="ARBA" id="ARBA00023137"/>
    </source>
</evidence>
<evidence type="ECO:0000256" key="5">
    <source>
        <dbReference type="ARBA" id="ARBA00022840"/>
    </source>
</evidence>
<sequence>MGNACCCQIKITNVQPEANQNDNKPQTGIEEWHCCCINIIDSPKKQHNAHESRSEQHVIHEQPRPQPTHRGKNSIDETEITPIERPTSLNERSVDVETETHRHHESQTTSTTKQQYDVVVDEEVIHEDDFAKIDDEEIYEPEEELHYEEFQSYSFSECVPGFEGYAERHTPAEVQTETEQNQTHYDMVPEEELFYEEFVGHSFHECVPGFEGYAERHTPAEVQTETEQNQTHYDMIPEETLQYEKLENQPVQEYVPGYQAYEERYSESEESYSSEESQPSVKYVEPEIVVHFEFYNPDLPYEPLTIVKEEVQEIIIDVQPTEFEDEEESEGSEEYEAERRDSLEFYDPYADSGSEHTFYTVIYEHNSRNDHELTVHFLDEVQVIHEKPGEVMWACLSKTGGVKGHVPVECLTPTFLHENFYRHCDRQGAEELMRSTPVGTYLIRPSEKSMFALSLKAENGIKHYGIKHVRGLNGGFHVDGDYKKFNTLQDLIVNFKNNREEMATELLYPIGEIPEEPREVHEEAHQHEVHTFRHSVTQEVIARVNYEAQQEGEISVRQGEPLVINGGNNSHYKVKSLWTSSEGLVPATFLTRQTDQQHWYTGDRSRIVIENELMSEGNGDGSFAVRLCNGDSYVLMVRQGGAIHSYRITENEHGEFVFHAENRNFPALSLLVDFYYERNYSQDDSEVSELKLQRPYHKAQELDLGIYEIAMSREIRPDFLQNLTHFHKSRHYDIYSGVLTGRKNMDVIVKQCFEDDPISEFSIREELNILNHVSHQNIVYLRAWTILTSPYRLIYDSMNRNLIKHLQTNAGSWQDVVDMAGQIANGLVYLEEEGIIHGNLQAKHIFVMDRLPFCPLVKIGGFRKAKRLAYGESEIYGDVMTPIQTEYAAPEVIQERRFSAKSDIWSYGVVVYEILTKGDKLYPKIKTGDELYRWLEAGNRLERPVTSDDTTYNTRECLLLCIFCLFSTFYLLTDRGHLCICMCLFMVVRLRSGRVASVRDAVRGERQLAIEDI</sequence>
<dbReference type="SUPFAM" id="SSF56112">
    <property type="entry name" value="Protein kinase-like (PK-like)"/>
    <property type="match status" value="1"/>
</dbReference>
<reference evidence="14 15" key="1">
    <citation type="journal article" date="2017" name="Curr. Biol.">
        <title>Genome architecture and evolution of a unichromosomal asexual nematode.</title>
        <authorList>
            <person name="Fradin H."/>
            <person name="Zegar C."/>
            <person name="Gutwein M."/>
            <person name="Lucas J."/>
            <person name="Kovtun M."/>
            <person name="Corcoran D."/>
            <person name="Baugh L.R."/>
            <person name="Kiontke K."/>
            <person name="Gunsalus K."/>
            <person name="Fitch D.H."/>
            <person name="Piano F."/>
        </authorList>
    </citation>
    <scope>NUCLEOTIDE SEQUENCE [LARGE SCALE GENOMIC DNA]</scope>
    <source>
        <strain evidence="14">PF1309</strain>
    </source>
</reference>
<dbReference type="SMART" id="SM00252">
    <property type="entry name" value="SH2"/>
    <property type="match status" value="2"/>
</dbReference>
<keyword evidence="15" id="KW-1185">Reference proteome</keyword>
<dbReference type="CDD" id="cd00173">
    <property type="entry name" value="SH2"/>
    <property type="match status" value="2"/>
</dbReference>
<comment type="catalytic activity">
    <reaction evidence="9">
        <text>L-tyrosyl-[protein] + ATP = O-phospho-L-tyrosyl-[protein] + ADP + H(+)</text>
        <dbReference type="Rhea" id="RHEA:10596"/>
        <dbReference type="Rhea" id="RHEA-COMP:10136"/>
        <dbReference type="Rhea" id="RHEA-COMP:20101"/>
        <dbReference type="ChEBI" id="CHEBI:15378"/>
        <dbReference type="ChEBI" id="CHEBI:30616"/>
        <dbReference type="ChEBI" id="CHEBI:46858"/>
        <dbReference type="ChEBI" id="CHEBI:61978"/>
        <dbReference type="ChEBI" id="CHEBI:456216"/>
        <dbReference type="EC" id="2.7.10.2"/>
    </reaction>
</comment>
<keyword evidence="4 9" id="KW-0418">Kinase</keyword>
<feature type="domain" description="Protein kinase" evidence="13">
    <location>
        <begin position="696"/>
        <end position="1013"/>
    </location>
</feature>
<feature type="domain" description="SH3" evidence="12">
    <location>
        <begin position="535"/>
        <end position="595"/>
    </location>
</feature>
<evidence type="ECO:0000259" key="11">
    <source>
        <dbReference type="PROSITE" id="PS50001"/>
    </source>
</evidence>
<name>A0A2A2LJN9_9BILA</name>
<keyword evidence="6 9" id="KW-0829">Tyrosine-protein kinase</keyword>
<dbReference type="PROSITE" id="PS50011">
    <property type="entry name" value="PROTEIN_KINASE_DOM"/>
    <property type="match status" value="1"/>
</dbReference>
<keyword evidence="2 9" id="KW-0808">Transferase</keyword>
<dbReference type="InterPro" id="IPR011009">
    <property type="entry name" value="Kinase-like_dom_sf"/>
</dbReference>
<dbReference type="InterPro" id="IPR036028">
    <property type="entry name" value="SH3-like_dom_sf"/>
</dbReference>
<evidence type="ECO:0000259" key="12">
    <source>
        <dbReference type="PROSITE" id="PS50002"/>
    </source>
</evidence>
<dbReference type="STRING" id="2018661.A0A2A2LJN9"/>
<dbReference type="Pfam" id="PF00017">
    <property type="entry name" value="SH2"/>
    <property type="match status" value="2"/>
</dbReference>
<dbReference type="InterPro" id="IPR000719">
    <property type="entry name" value="Prot_kinase_dom"/>
</dbReference>
<evidence type="ECO:0000256" key="2">
    <source>
        <dbReference type="ARBA" id="ARBA00022679"/>
    </source>
</evidence>
<evidence type="ECO:0000256" key="10">
    <source>
        <dbReference type="SAM" id="MobiDB-lite"/>
    </source>
</evidence>
<accession>A0A2A2LJN9</accession>
<dbReference type="SUPFAM" id="SSF55550">
    <property type="entry name" value="SH2 domain"/>
    <property type="match status" value="2"/>
</dbReference>
<feature type="compositionally biased region" description="Basic and acidic residues" evidence="10">
    <location>
        <begin position="45"/>
        <end position="63"/>
    </location>
</feature>
<dbReference type="Gene3D" id="2.30.30.40">
    <property type="entry name" value="SH3 Domains"/>
    <property type="match status" value="1"/>
</dbReference>
<dbReference type="OrthoDB" id="8815311at2759"/>
<feature type="domain" description="SH2" evidence="11">
    <location>
        <begin position="415"/>
        <end position="510"/>
    </location>
</feature>
<dbReference type="InterPro" id="IPR000980">
    <property type="entry name" value="SH2"/>
</dbReference>
<dbReference type="Proteomes" id="UP000218231">
    <property type="component" value="Unassembled WGS sequence"/>
</dbReference>
<keyword evidence="7" id="KW-0727">SH2 domain</keyword>
<feature type="compositionally biased region" description="Basic and acidic residues" evidence="10">
    <location>
        <begin position="92"/>
        <end position="106"/>
    </location>
</feature>
<dbReference type="InterPro" id="IPR050198">
    <property type="entry name" value="Non-receptor_tyrosine_kinases"/>
</dbReference>
<dbReference type="SMART" id="SM00326">
    <property type="entry name" value="SH3"/>
    <property type="match status" value="2"/>
</dbReference>
<dbReference type="InterPro" id="IPR001245">
    <property type="entry name" value="Ser-Thr/Tyr_kinase_cat_dom"/>
</dbReference>
<dbReference type="Gene3D" id="3.30.505.10">
    <property type="entry name" value="SH2 domain"/>
    <property type="match status" value="2"/>
</dbReference>
<evidence type="ECO:0000256" key="7">
    <source>
        <dbReference type="PROSITE-ProRule" id="PRU00191"/>
    </source>
</evidence>
<comment type="similarity">
    <text evidence="9">Belongs to the protein kinase superfamily. Tyr protein kinase family.</text>
</comment>
<protein>
    <recommendedName>
        <fullName evidence="9">Tyrosine-protein kinase</fullName>
        <ecNumber evidence="9">2.7.10.2</ecNumber>
    </recommendedName>
</protein>
<keyword evidence="5 9" id="KW-0067">ATP-binding</keyword>
<evidence type="ECO:0000256" key="9">
    <source>
        <dbReference type="RuleBase" id="RU362096"/>
    </source>
</evidence>
<evidence type="ECO:0000313" key="15">
    <source>
        <dbReference type="Proteomes" id="UP000218231"/>
    </source>
</evidence>
<gene>
    <name evidence="14" type="ORF">WR25_16788</name>
</gene>